<comment type="caution">
    <text evidence="1">The sequence shown here is derived from an EMBL/GenBank/DDBJ whole genome shotgun (WGS) entry which is preliminary data.</text>
</comment>
<dbReference type="Proteomes" id="UP001055879">
    <property type="component" value="Linkage Group LG01"/>
</dbReference>
<proteinExistence type="predicted"/>
<name>A0ACB9FHU4_ARCLA</name>
<evidence type="ECO:0000313" key="1">
    <source>
        <dbReference type="EMBL" id="KAI3770732.1"/>
    </source>
</evidence>
<reference evidence="2" key="1">
    <citation type="journal article" date="2022" name="Mol. Ecol. Resour.">
        <title>The genomes of chicory, endive, great burdock and yacon provide insights into Asteraceae palaeo-polyploidization history and plant inulin production.</title>
        <authorList>
            <person name="Fan W."/>
            <person name="Wang S."/>
            <person name="Wang H."/>
            <person name="Wang A."/>
            <person name="Jiang F."/>
            <person name="Liu H."/>
            <person name="Zhao H."/>
            <person name="Xu D."/>
            <person name="Zhang Y."/>
        </authorList>
    </citation>
    <scope>NUCLEOTIDE SEQUENCE [LARGE SCALE GENOMIC DNA]</scope>
    <source>
        <strain evidence="2">cv. Niubang</strain>
    </source>
</reference>
<sequence>MNFLHFNRLLHGSSNIRSSFQLCSTPSRVRVSVRSHDPSLTAQKADAYIRELYNQLEIEKAHYDASSITAEQTCSLLEQKYVSLKYEFTMLQSQHSQLNSTFEKRVSELAQIQADKHQVYLQSKFSCPIVGHAQAATNKNTMVDDHRKFIWEEVSYLERWWSDASDAKR</sequence>
<accession>A0ACB9FHU4</accession>
<evidence type="ECO:0000313" key="2">
    <source>
        <dbReference type="Proteomes" id="UP001055879"/>
    </source>
</evidence>
<organism evidence="1 2">
    <name type="scientific">Arctium lappa</name>
    <name type="common">Greater burdock</name>
    <name type="synonym">Lappa major</name>
    <dbReference type="NCBI Taxonomy" id="4217"/>
    <lineage>
        <taxon>Eukaryota</taxon>
        <taxon>Viridiplantae</taxon>
        <taxon>Streptophyta</taxon>
        <taxon>Embryophyta</taxon>
        <taxon>Tracheophyta</taxon>
        <taxon>Spermatophyta</taxon>
        <taxon>Magnoliopsida</taxon>
        <taxon>eudicotyledons</taxon>
        <taxon>Gunneridae</taxon>
        <taxon>Pentapetalae</taxon>
        <taxon>asterids</taxon>
        <taxon>campanulids</taxon>
        <taxon>Asterales</taxon>
        <taxon>Asteraceae</taxon>
        <taxon>Carduoideae</taxon>
        <taxon>Cardueae</taxon>
        <taxon>Arctiinae</taxon>
        <taxon>Arctium</taxon>
    </lineage>
</organism>
<gene>
    <name evidence="1" type="ORF">L6452_01875</name>
</gene>
<protein>
    <submittedName>
        <fullName evidence="1">Uncharacterized protein</fullName>
    </submittedName>
</protein>
<reference evidence="1 2" key="2">
    <citation type="journal article" date="2022" name="Mol. Ecol. Resour.">
        <title>The genomes of chicory, endive, great burdock and yacon provide insights into Asteraceae paleo-polyploidization history and plant inulin production.</title>
        <authorList>
            <person name="Fan W."/>
            <person name="Wang S."/>
            <person name="Wang H."/>
            <person name="Wang A."/>
            <person name="Jiang F."/>
            <person name="Liu H."/>
            <person name="Zhao H."/>
            <person name="Xu D."/>
            <person name="Zhang Y."/>
        </authorList>
    </citation>
    <scope>NUCLEOTIDE SEQUENCE [LARGE SCALE GENOMIC DNA]</scope>
    <source>
        <strain evidence="2">cv. Niubang</strain>
    </source>
</reference>
<dbReference type="EMBL" id="CM042047">
    <property type="protein sequence ID" value="KAI3770732.1"/>
    <property type="molecule type" value="Genomic_DNA"/>
</dbReference>
<keyword evidence="2" id="KW-1185">Reference proteome</keyword>